<evidence type="ECO:0000313" key="1">
    <source>
        <dbReference type="EMBL" id="CAA0826779.1"/>
    </source>
</evidence>
<accession>A0A9N7NDF3</accession>
<dbReference type="Proteomes" id="UP001153555">
    <property type="component" value="Unassembled WGS sequence"/>
</dbReference>
<keyword evidence="1" id="KW-0418">Kinase</keyword>
<protein>
    <submittedName>
        <fullName evidence="1">Cysteine-rich RLK (RECEPTOR-like protein kinase) 8</fullName>
    </submittedName>
</protein>
<dbReference type="EMBL" id="CACSLK010027624">
    <property type="protein sequence ID" value="CAA0826779.1"/>
    <property type="molecule type" value="Genomic_DNA"/>
</dbReference>
<keyword evidence="2" id="KW-1185">Reference proteome</keyword>
<dbReference type="AlphaFoldDB" id="A0A9N7NDF3"/>
<dbReference type="CDD" id="cd09272">
    <property type="entry name" value="RNase_HI_RT_Ty1"/>
    <property type="match status" value="1"/>
</dbReference>
<sequence length="122" mass="13884">MAAPRTTHHSDVLHILRYVKGTLLHGLYFSVCFSLTLSGYSDADLAGDPTDRHSITGYCFFLGDSLVSWRSKKKNLVYRSSVESEYCALADFTSELLWLCRLLISVHLSRRLLLYIVIVRVL</sequence>
<dbReference type="PANTHER" id="PTHR11439">
    <property type="entry name" value="GAG-POL-RELATED RETROTRANSPOSON"/>
    <property type="match status" value="1"/>
</dbReference>
<dbReference type="PANTHER" id="PTHR11439:SF461">
    <property type="entry name" value="OS10G0432200 PROTEIN"/>
    <property type="match status" value="1"/>
</dbReference>
<name>A0A9N7NDF3_STRHE</name>
<dbReference type="GO" id="GO:0016301">
    <property type="term" value="F:kinase activity"/>
    <property type="evidence" value="ECO:0007669"/>
    <property type="project" value="UniProtKB-KW"/>
</dbReference>
<organism evidence="1 2">
    <name type="scientific">Striga hermonthica</name>
    <name type="common">Purple witchweed</name>
    <name type="synonym">Buchnera hermonthica</name>
    <dbReference type="NCBI Taxonomy" id="68872"/>
    <lineage>
        <taxon>Eukaryota</taxon>
        <taxon>Viridiplantae</taxon>
        <taxon>Streptophyta</taxon>
        <taxon>Embryophyta</taxon>
        <taxon>Tracheophyta</taxon>
        <taxon>Spermatophyta</taxon>
        <taxon>Magnoliopsida</taxon>
        <taxon>eudicotyledons</taxon>
        <taxon>Gunneridae</taxon>
        <taxon>Pentapetalae</taxon>
        <taxon>asterids</taxon>
        <taxon>lamiids</taxon>
        <taxon>Lamiales</taxon>
        <taxon>Orobanchaceae</taxon>
        <taxon>Buchnereae</taxon>
        <taxon>Striga</taxon>
    </lineage>
</organism>
<gene>
    <name evidence="1" type="ORF">SHERM_01974</name>
</gene>
<comment type="caution">
    <text evidence="1">The sequence shown here is derived from an EMBL/GenBank/DDBJ whole genome shotgun (WGS) entry which is preliminary data.</text>
</comment>
<evidence type="ECO:0000313" key="2">
    <source>
        <dbReference type="Proteomes" id="UP001153555"/>
    </source>
</evidence>
<keyword evidence="1" id="KW-0808">Transferase</keyword>
<reference evidence="1" key="1">
    <citation type="submission" date="2019-12" db="EMBL/GenBank/DDBJ databases">
        <authorList>
            <person name="Scholes J."/>
        </authorList>
    </citation>
    <scope>NUCLEOTIDE SEQUENCE</scope>
</reference>
<proteinExistence type="predicted"/>
<dbReference type="OrthoDB" id="414945at2759"/>